<dbReference type="EMBL" id="GBXM01023951">
    <property type="protein sequence ID" value="JAH84626.1"/>
    <property type="molecule type" value="Transcribed_RNA"/>
</dbReference>
<proteinExistence type="predicted"/>
<dbReference type="AlphaFoldDB" id="A0A0E9W2T3"/>
<sequence length="31" mass="3594">MLKHRFIQKCLQPLVTSNTDYHVSMCAATEK</sequence>
<evidence type="ECO:0000313" key="1">
    <source>
        <dbReference type="EMBL" id="JAH84626.1"/>
    </source>
</evidence>
<accession>A0A0E9W2T3</accession>
<protein>
    <submittedName>
        <fullName evidence="1">Uncharacterized protein</fullName>
    </submittedName>
</protein>
<reference evidence="1" key="1">
    <citation type="submission" date="2014-11" db="EMBL/GenBank/DDBJ databases">
        <authorList>
            <person name="Amaro Gonzalez C."/>
        </authorList>
    </citation>
    <scope>NUCLEOTIDE SEQUENCE</scope>
</reference>
<reference evidence="1" key="2">
    <citation type="journal article" date="2015" name="Fish Shellfish Immunol.">
        <title>Early steps in the European eel (Anguilla anguilla)-Vibrio vulnificus interaction in the gills: Role of the RtxA13 toxin.</title>
        <authorList>
            <person name="Callol A."/>
            <person name="Pajuelo D."/>
            <person name="Ebbesson L."/>
            <person name="Teles M."/>
            <person name="MacKenzie S."/>
            <person name="Amaro C."/>
        </authorList>
    </citation>
    <scope>NUCLEOTIDE SEQUENCE</scope>
</reference>
<organism evidence="1">
    <name type="scientific">Anguilla anguilla</name>
    <name type="common">European freshwater eel</name>
    <name type="synonym">Muraena anguilla</name>
    <dbReference type="NCBI Taxonomy" id="7936"/>
    <lineage>
        <taxon>Eukaryota</taxon>
        <taxon>Metazoa</taxon>
        <taxon>Chordata</taxon>
        <taxon>Craniata</taxon>
        <taxon>Vertebrata</taxon>
        <taxon>Euteleostomi</taxon>
        <taxon>Actinopterygii</taxon>
        <taxon>Neopterygii</taxon>
        <taxon>Teleostei</taxon>
        <taxon>Anguilliformes</taxon>
        <taxon>Anguillidae</taxon>
        <taxon>Anguilla</taxon>
    </lineage>
</organism>
<name>A0A0E9W2T3_ANGAN</name>